<comment type="caution">
    <text evidence="8">The sequence shown here is derived from an EMBL/GenBank/DDBJ whole genome shotgun (WGS) entry which is preliminary data.</text>
</comment>
<feature type="coiled-coil region" evidence="6">
    <location>
        <begin position="308"/>
        <end position="349"/>
    </location>
</feature>
<keyword evidence="5" id="KW-0966">Cell projection</keyword>
<dbReference type="GO" id="GO:0005856">
    <property type="term" value="C:cytoskeleton"/>
    <property type="evidence" value="ECO:0007669"/>
    <property type="project" value="UniProtKB-SubCell"/>
</dbReference>
<dbReference type="OrthoDB" id="10254713at2759"/>
<sequence length="594" mass="68508">MATPESRSNHRSQNSIRASGSKKSAALATLKAYESVCIASVLEDCADQLAILGAIMPGSYEARKDAKQIVKDEIGSLVDEQKKLEGVYEDVMTDRVTGQGEAGLATKQASHGKAQLAGKELTNSTNVMLRSLKQNPLTMDNLSKVQDDRGFLENVVIQSIHELKDKNTYHSLVEAVKTEKIRKQRLQDTIKKEEEGRKYIKNLREQLVNVGRDKESEIQMRMEMIAHLKDQLQEMKAKTSMEKKYIKKVCNVSVLQTQKMCNLGEKDLKDQIDRIRSKLDEETRCHEDICQYLMTHQGLLETKLEYWIAKYEKDTEEKARELDVLKSSKAKDLERLQELTKLYAEYEQVVVEDRIEKEKVRRKHEQEAIELKAAIRLEAWWRGVMSARRRRDIEMCSRVQTGRVDVFDEDETGNAEDKATSNQTATNTSRRVEISKTGELIIDPVTNYDNQRFACWVARKNTVAYVLVHGISNCCVGQGDEEREGEEYYAVDYEKYGYYTDDYYAQDYYYNGNYYDYTDGQYEGDNYYNTDYSYSYDDSAAEERKKKLTAPSRQIPTLLRYERLVLGEKNSNSTKLSETPQKTKLKIKSKAKKS</sequence>
<dbReference type="EMBL" id="VXIV02002164">
    <property type="protein sequence ID" value="KAF6027003.1"/>
    <property type="molecule type" value="Genomic_DNA"/>
</dbReference>
<evidence type="ECO:0000256" key="4">
    <source>
        <dbReference type="ARBA" id="ARBA00023212"/>
    </source>
</evidence>
<keyword evidence="9" id="KW-1185">Reference proteome</keyword>
<evidence type="ECO:0000256" key="1">
    <source>
        <dbReference type="ARBA" id="ARBA00004245"/>
    </source>
</evidence>
<dbReference type="Proteomes" id="UP000593567">
    <property type="component" value="Unassembled WGS sequence"/>
</dbReference>
<organism evidence="8 9">
    <name type="scientific">Bugula neritina</name>
    <name type="common">Brown bryozoan</name>
    <name type="synonym">Sertularia neritina</name>
    <dbReference type="NCBI Taxonomy" id="10212"/>
    <lineage>
        <taxon>Eukaryota</taxon>
        <taxon>Metazoa</taxon>
        <taxon>Spiralia</taxon>
        <taxon>Lophotrochozoa</taxon>
        <taxon>Bryozoa</taxon>
        <taxon>Gymnolaemata</taxon>
        <taxon>Cheilostomatida</taxon>
        <taxon>Flustrina</taxon>
        <taxon>Buguloidea</taxon>
        <taxon>Bugulidae</taxon>
        <taxon>Bugula</taxon>
    </lineage>
</organism>
<dbReference type="PANTHER" id="PTHR14871">
    <property type="entry name" value="DYNEIN REGULATORY COMPLEX PROTEIN 9"/>
    <property type="match status" value="1"/>
</dbReference>
<dbReference type="AlphaFoldDB" id="A0A7J7JMA3"/>
<evidence type="ECO:0000256" key="6">
    <source>
        <dbReference type="SAM" id="Coils"/>
    </source>
</evidence>
<dbReference type="InterPro" id="IPR042618">
    <property type="entry name" value="IQCG"/>
</dbReference>
<evidence type="ECO:0000256" key="3">
    <source>
        <dbReference type="ARBA" id="ARBA00022490"/>
    </source>
</evidence>
<keyword evidence="6" id="KW-0175">Coiled coil</keyword>
<feature type="region of interest" description="Disordered" evidence="7">
    <location>
        <begin position="408"/>
        <end position="427"/>
    </location>
</feature>
<dbReference type="GO" id="GO:0031514">
    <property type="term" value="C:motile cilium"/>
    <property type="evidence" value="ECO:0007669"/>
    <property type="project" value="TreeGrafter"/>
</dbReference>
<evidence type="ECO:0000256" key="7">
    <source>
        <dbReference type="SAM" id="MobiDB-lite"/>
    </source>
</evidence>
<dbReference type="PANTHER" id="PTHR14871:SF1">
    <property type="entry name" value="DYNEIN REGULATORY COMPLEX PROTEIN 9"/>
    <property type="match status" value="1"/>
</dbReference>
<feature type="region of interest" description="Disordered" evidence="7">
    <location>
        <begin position="1"/>
        <end position="20"/>
    </location>
</feature>
<accession>A0A7J7JMA3</accession>
<feature type="region of interest" description="Disordered" evidence="7">
    <location>
        <begin position="570"/>
        <end position="594"/>
    </location>
</feature>
<keyword evidence="4" id="KW-0206">Cytoskeleton</keyword>
<evidence type="ECO:0000256" key="5">
    <source>
        <dbReference type="ARBA" id="ARBA00023273"/>
    </source>
</evidence>
<keyword evidence="3" id="KW-0963">Cytoplasm</keyword>
<dbReference type="GO" id="GO:0044782">
    <property type="term" value="P:cilium organization"/>
    <property type="evidence" value="ECO:0007669"/>
    <property type="project" value="TreeGrafter"/>
</dbReference>
<gene>
    <name evidence="8" type="ORF">EB796_014686</name>
</gene>
<feature type="compositionally biased region" description="Polar residues" evidence="7">
    <location>
        <begin position="570"/>
        <end position="580"/>
    </location>
</feature>
<feature type="compositionally biased region" description="Basic residues" evidence="7">
    <location>
        <begin position="583"/>
        <end position="594"/>
    </location>
</feature>
<name>A0A7J7JMA3_BUGNE</name>
<evidence type="ECO:0000256" key="2">
    <source>
        <dbReference type="ARBA" id="ARBA00004316"/>
    </source>
</evidence>
<proteinExistence type="predicted"/>
<evidence type="ECO:0000313" key="8">
    <source>
        <dbReference type="EMBL" id="KAF6027003.1"/>
    </source>
</evidence>
<evidence type="ECO:0000313" key="9">
    <source>
        <dbReference type="Proteomes" id="UP000593567"/>
    </source>
</evidence>
<reference evidence="8" key="1">
    <citation type="submission" date="2020-06" db="EMBL/GenBank/DDBJ databases">
        <title>Draft genome of Bugula neritina, a colonial animal packing powerful symbionts and potential medicines.</title>
        <authorList>
            <person name="Rayko M."/>
        </authorList>
    </citation>
    <scope>NUCLEOTIDE SEQUENCE [LARGE SCALE GENOMIC DNA]</scope>
    <source>
        <strain evidence="8">Kwan_BN1</strain>
    </source>
</reference>
<dbReference type="CDD" id="cd23766">
    <property type="entry name" value="IQCG"/>
    <property type="match status" value="1"/>
</dbReference>
<dbReference type="GO" id="GO:0005737">
    <property type="term" value="C:cytoplasm"/>
    <property type="evidence" value="ECO:0007669"/>
    <property type="project" value="TreeGrafter"/>
</dbReference>
<comment type="subcellular location">
    <subcellularLocation>
        <location evidence="2">Cell projection</location>
    </subcellularLocation>
    <subcellularLocation>
        <location evidence="1">Cytoplasm</location>
        <location evidence="1">Cytoskeleton</location>
    </subcellularLocation>
</comment>
<protein>
    <submittedName>
        <fullName evidence="8">IQCG</fullName>
    </submittedName>
</protein>